<feature type="transmembrane region" description="Helical" evidence="3">
    <location>
        <begin position="17"/>
        <end position="37"/>
    </location>
</feature>
<dbReference type="Pfam" id="PF07228">
    <property type="entry name" value="SpoIIE"/>
    <property type="match status" value="1"/>
</dbReference>
<name>A0A975BLD0_9BACT</name>
<dbReference type="PANTHER" id="PTHR43156:SF2">
    <property type="entry name" value="STAGE II SPORULATION PROTEIN E"/>
    <property type="match status" value="1"/>
</dbReference>
<dbReference type="InterPro" id="IPR003660">
    <property type="entry name" value="HAMP_dom"/>
</dbReference>
<evidence type="ECO:0000259" key="4">
    <source>
        <dbReference type="PROSITE" id="PS50885"/>
    </source>
</evidence>
<dbReference type="Pfam" id="PF00672">
    <property type="entry name" value="HAMP"/>
    <property type="match status" value="1"/>
</dbReference>
<dbReference type="InterPro" id="IPR052016">
    <property type="entry name" value="Bact_Sigma-Reg"/>
</dbReference>
<dbReference type="PROSITE" id="PS50885">
    <property type="entry name" value="HAMP"/>
    <property type="match status" value="1"/>
</dbReference>
<keyword evidence="3" id="KW-0812">Transmembrane</keyword>
<dbReference type="KEGG" id="dmm:dnm_032490"/>
<dbReference type="SMART" id="SM00304">
    <property type="entry name" value="HAMP"/>
    <property type="match status" value="1"/>
</dbReference>
<keyword evidence="3" id="KW-1133">Transmembrane helix</keyword>
<keyword evidence="1" id="KW-0378">Hydrolase</keyword>
<dbReference type="EMBL" id="CP061800">
    <property type="protein sequence ID" value="QTA87219.1"/>
    <property type="molecule type" value="Genomic_DNA"/>
</dbReference>
<gene>
    <name evidence="5" type="ORF">dnm_032490</name>
</gene>
<evidence type="ECO:0000313" key="6">
    <source>
        <dbReference type="Proteomes" id="UP000663722"/>
    </source>
</evidence>
<keyword evidence="6" id="KW-1185">Reference proteome</keyword>
<dbReference type="SMART" id="SM00331">
    <property type="entry name" value="PP2C_SIG"/>
    <property type="match status" value="1"/>
</dbReference>
<feature type="coiled-coil region" evidence="2">
    <location>
        <begin position="248"/>
        <end position="275"/>
    </location>
</feature>
<proteinExistence type="predicted"/>
<feature type="domain" description="HAMP" evidence="4">
    <location>
        <begin position="208"/>
        <end position="260"/>
    </location>
</feature>
<evidence type="ECO:0000256" key="3">
    <source>
        <dbReference type="SAM" id="Phobius"/>
    </source>
</evidence>
<dbReference type="Proteomes" id="UP000663722">
    <property type="component" value="Chromosome"/>
</dbReference>
<keyword evidence="2" id="KW-0175">Coiled coil</keyword>
<dbReference type="Gene3D" id="6.10.340.10">
    <property type="match status" value="1"/>
</dbReference>
<evidence type="ECO:0000313" key="5">
    <source>
        <dbReference type="EMBL" id="QTA87219.1"/>
    </source>
</evidence>
<organism evidence="5 6">
    <name type="scientific">Desulfonema magnum</name>
    <dbReference type="NCBI Taxonomy" id="45655"/>
    <lineage>
        <taxon>Bacteria</taxon>
        <taxon>Pseudomonadati</taxon>
        <taxon>Thermodesulfobacteriota</taxon>
        <taxon>Desulfobacteria</taxon>
        <taxon>Desulfobacterales</taxon>
        <taxon>Desulfococcaceae</taxon>
        <taxon>Desulfonema</taxon>
    </lineage>
</organism>
<dbReference type="PANTHER" id="PTHR43156">
    <property type="entry name" value="STAGE II SPORULATION PROTEIN E-RELATED"/>
    <property type="match status" value="1"/>
</dbReference>
<feature type="coiled-coil region" evidence="2">
    <location>
        <begin position="38"/>
        <end position="65"/>
    </location>
</feature>
<dbReference type="SUPFAM" id="SSF81606">
    <property type="entry name" value="PP2C-like"/>
    <property type="match status" value="1"/>
</dbReference>
<dbReference type="InterPro" id="IPR036457">
    <property type="entry name" value="PPM-type-like_dom_sf"/>
</dbReference>
<protein>
    <submittedName>
        <fullName evidence="5">PPM-type phosphatase domain-containing protein</fullName>
    </submittedName>
</protein>
<dbReference type="Gene3D" id="3.60.40.10">
    <property type="entry name" value="PPM-type phosphatase domain"/>
    <property type="match status" value="1"/>
</dbReference>
<accession>A0A975BLD0</accession>
<feature type="transmembrane region" description="Helical" evidence="3">
    <location>
        <begin position="184"/>
        <end position="204"/>
    </location>
</feature>
<dbReference type="CDD" id="cd06225">
    <property type="entry name" value="HAMP"/>
    <property type="match status" value="1"/>
</dbReference>
<dbReference type="AlphaFoldDB" id="A0A975BLD0"/>
<dbReference type="GO" id="GO:0007165">
    <property type="term" value="P:signal transduction"/>
    <property type="evidence" value="ECO:0007669"/>
    <property type="project" value="InterPro"/>
</dbReference>
<reference evidence="5" key="1">
    <citation type="journal article" date="2021" name="Microb. Physiol.">
        <title>Proteogenomic Insights into the Physiology of Marine, Sulfate-Reducing, Filamentous Desulfonema limicola and Desulfonema magnum.</title>
        <authorList>
            <person name="Schnaars V."/>
            <person name="Wohlbrand L."/>
            <person name="Scheve S."/>
            <person name="Hinrichs C."/>
            <person name="Reinhardt R."/>
            <person name="Rabus R."/>
        </authorList>
    </citation>
    <scope>NUCLEOTIDE SEQUENCE</scope>
    <source>
        <strain evidence="5">4be13</strain>
    </source>
</reference>
<evidence type="ECO:0000256" key="1">
    <source>
        <dbReference type="ARBA" id="ARBA00022801"/>
    </source>
</evidence>
<evidence type="ECO:0000256" key="2">
    <source>
        <dbReference type="SAM" id="Coils"/>
    </source>
</evidence>
<dbReference type="GO" id="GO:0016020">
    <property type="term" value="C:membrane"/>
    <property type="evidence" value="ECO:0007669"/>
    <property type="project" value="InterPro"/>
</dbReference>
<dbReference type="SUPFAM" id="SSF158472">
    <property type="entry name" value="HAMP domain-like"/>
    <property type="match status" value="1"/>
</dbReference>
<dbReference type="InterPro" id="IPR001932">
    <property type="entry name" value="PPM-type_phosphatase-like_dom"/>
</dbReference>
<keyword evidence="3" id="KW-0472">Membrane</keyword>
<sequence length="507" mass="56899">MISVKRLFADLSIRYKFISGIALILVVAMLSLSIVFIQQSEEALLDELENKAKLITRNFSVVSEKGIQESAFSNLQALINEVTATDEDINILLVGYANTFVIATSDQKNYQQFSRIQDDYILQQLQKEESSILRDKSRHILKIIQMIYDRDNQTDQVSGQHGELLGFIYTELHTTRLEQAVSHLWMSSIALILLIITIGIVGAWGCGTTMAKPIGRLAEDVRVIASGNLEKSVYSERNDELGQLVSDVEKMRLAIKALTEDVREQERLKKEMEVAQKIQTVLLPKKPNMLGYDIAATLRPSEEVGGDYYDVISVGGYKWIVIGDVSGHGLTSGLVMMMVQTAIHTVLLRHPSIDPSDMLAAINKTIYLNIQKMDEAKHMTIVVLAVSQNGHFTFSGLHEDILIRRSRTEKLERIKTNGMWIGMEPDISEMLSTDSLDMETGDTMVLYTDGIIEAMKPEGGFFGQESLEEIVERCGDKSALEIHKEIMDALASFEKPDDVTLFVMKRL</sequence>
<dbReference type="GO" id="GO:0016791">
    <property type="term" value="F:phosphatase activity"/>
    <property type="evidence" value="ECO:0007669"/>
    <property type="project" value="TreeGrafter"/>
</dbReference>